<dbReference type="STRING" id="51642.NSMM_600016"/>
<evidence type="ECO:0000313" key="9">
    <source>
        <dbReference type="EMBL" id="SCZ86547.1"/>
    </source>
</evidence>
<dbReference type="GO" id="GO:0006098">
    <property type="term" value="P:pentose-phosphate shunt"/>
    <property type="evidence" value="ECO:0007669"/>
    <property type="project" value="UniProtKB-UniPathway"/>
</dbReference>
<comment type="similarity">
    <text evidence="4 7">Belongs to the glucosamine/galactosamine-6-phosphate isomerase family. 6-phosphogluconolactonase subfamily.</text>
</comment>
<name>A0A1G5SHS6_9PROT</name>
<dbReference type="OrthoDB" id="9810967at2"/>
<evidence type="ECO:0000256" key="7">
    <source>
        <dbReference type="RuleBase" id="RU365095"/>
    </source>
</evidence>
<evidence type="ECO:0000256" key="5">
    <source>
        <dbReference type="ARBA" id="ARBA00013198"/>
    </source>
</evidence>
<dbReference type="GO" id="GO:0017057">
    <property type="term" value="F:6-phosphogluconolactonase activity"/>
    <property type="evidence" value="ECO:0007669"/>
    <property type="project" value="UniProtKB-UniRule"/>
</dbReference>
<dbReference type="UniPathway" id="UPA00115">
    <property type="reaction ID" value="UER00409"/>
</dbReference>
<dbReference type="PANTHER" id="PTHR11054">
    <property type="entry name" value="6-PHOSPHOGLUCONOLACTONASE"/>
    <property type="match status" value="1"/>
</dbReference>
<comment type="catalytic activity">
    <reaction evidence="1 7">
        <text>6-phospho-D-glucono-1,5-lactone + H2O = 6-phospho-D-gluconate + H(+)</text>
        <dbReference type="Rhea" id="RHEA:12556"/>
        <dbReference type="ChEBI" id="CHEBI:15377"/>
        <dbReference type="ChEBI" id="CHEBI:15378"/>
        <dbReference type="ChEBI" id="CHEBI:57955"/>
        <dbReference type="ChEBI" id="CHEBI:58759"/>
        <dbReference type="EC" id="3.1.1.31"/>
    </reaction>
</comment>
<sequence length="229" mass="25362">MSTDKLIVRHYFDEPCKLADGIARFAATSLLESLASKNFASLVLPGGKTPRLFLPQLGKLNLPWERIQLTLSDERWVSTTNPDSNERQLREIFLKGMSSAPRFIPLKTDHAHPKEALSIIDAHLAGMSLPFDLAILGIGEDGHIASLFPGMTLDSHEAHLCQVATPPAAPSLRISLSFRTLVEARQVAFVILGKSKRQLLDRLLSSMDETIPFVKLLQHRSVTVFESDT</sequence>
<dbReference type="AlphaFoldDB" id="A0A1G5SHS6"/>
<dbReference type="InterPro" id="IPR006148">
    <property type="entry name" value="Glc/Gal-6P_isomerase"/>
</dbReference>
<dbReference type="EC" id="3.1.1.31" evidence="5 7"/>
<gene>
    <name evidence="7" type="primary">pgl</name>
    <name evidence="9" type="ORF">NSMM_600016</name>
</gene>
<dbReference type="PANTHER" id="PTHR11054:SF0">
    <property type="entry name" value="6-PHOSPHOGLUCONOLACTONASE"/>
    <property type="match status" value="1"/>
</dbReference>
<dbReference type="InterPro" id="IPR039104">
    <property type="entry name" value="6PGL"/>
</dbReference>
<evidence type="ECO:0000256" key="2">
    <source>
        <dbReference type="ARBA" id="ARBA00002681"/>
    </source>
</evidence>
<organism evidence="9 10">
    <name type="scientific">Nitrosomonas mobilis</name>
    <dbReference type="NCBI Taxonomy" id="51642"/>
    <lineage>
        <taxon>Bacteria</taxon>
        <taxon>Pseudomonadati</taxon>
        <taxon>Pseudomonadota</taxon>
        <taxon>Betaproteobacteria</taxon>
        <taxon>Nitrosomonadales</taxon>
        <taxon>Nitrosomonadaceae</taxon>
        <taxon>Nitrosomonas</taxon>
    </lineage>
</organism>
<evidence type="ECO:0000256" key="4">
    <source>
        <dbReference type="ARBA" id="ARBA00010662"/>
    </source>
</evidence>
<dbReference type="SUPFAM" id="SSF100950">
    <property type="entry name" value="NagB/RpiA/CoA transferase-like"/>
    <property type="match status" value="1"/>
</dbReference>
<evidence type="ECO:0000259" key="8">
    <source>
        <dbReference type="Pfam" id="PF01182"/>
    </source>
</evidence>
<keyword evidence="7 9" id="KW-0378">Hydrolase</keyword>
<evidence type="ECO:0000256" key="6">
    <source>
        <dbReference type="ARBA" id="ARBA00020337"/>
    </source>
</evidence>
<keyword evidence="10" id="KW-1185">Reference proteome</keyword>
<dbReference type="Gene3D" id="3.40.50.1360">
    <property type="match status" value="1"/>
</dbReference>
<dbReference type="RefSeq" id="WP_090287640.1">
    <property type="nucleotide sequence ID" value="NZ_FMWO01000070.1"/>
</dbReference>
<dbReference type="InterPro" id="IPR005900">
    <property type="entry name" value="6-phosphogluconolactonase_DevB"/>
</dbReference>
<dbReference type="EMBL" id="FMWO01000070">
    <property type="protein sequence ID" value="SCZ86547.1"/>
    <property type="molecule type" value="Genomic_DNA"/>
</dbReference>
<protein>
    <recommendedName>
        <fullName evidence="6 7">6-phosphogluconolactonase</fullName>
        <shortName evidence="7">6PGL</shortName>
        <ecNumber evidence="5 7">3.1.1.31</ecNumber>
    </recommendedName>
</protein>
<comment type="pathway">
    <text evidence="3 7">Carbohydrate degradation; pentose phosphate pathway; D-ribulose 5-phosphate from D-glucose 6-phosphate (oxidative stage): step 2/3.</text>
</comment>
<evidence type="ECO:0000256" key="1">
    <source>
        <dbReference type="ARBA" id="ARBA00000832"/>
    </source>
</evidence>
<dbReference type="NCBIfam" id="TIGR01198">
    <property type="entry name" value="pgl"/>
    <property type="match status" value="1"/>
</dbReference>
<dbReference type="Pfam" id="PF01182">
    <property type="entry name" value="Glucosamine_iso"/>
    <property type="match status" value="1"/>
</dbReference>
<dbReference type="InterPro" id="IPR037171">
    <property type="entry name" value="NagB/RpiA_transferase-like"/>
</dbReference>
<evidence type="ECO:0000256" key="3">
    <source>
        <dbReference type="ARBA" id="ARBA00004961"/>
    </source>
</evidence>
<reference evidence="9 10" key="1">
    <citation type="submission" date="2016-10" db="EMBL/GenBank/DDBJ databases">
        <authorList>
            <person name="de Groot N.N."/>
        </authorList>
    </citation>
    <scope>NUCLEOTIDE SEQUENCE [LARGE SCALE GENOMIC DNA]</scope>
    <source>
        <strain evidence="9">1</strain>
    </source>
</reference>
<accession>A0A1G5SHS6</accession>
<feature type="domain" description="Glucosamine/galactosamine-6-phosphate isomerase" evidence="8">
    <location>
        <begin position="17"/>
        <end position="217"/>
    </location>
</feature>
<dbReference type="GO" id="GO:0005975">
    <property type="term" value="P:carbohydrate metabolic process"/>
    <property type="evidence" value="ECO:0007669"/>
    <property type="project" value="UniProtKB-UniRule"/>
</dbReference>
<evidence type="ECO:0000313" key="10">
    <source>
        <dbReference type="Proteomes" id="UP000198729"/>
    </source>
</evidence>
<dbReference type="Proteomes" id="UP000198729">
    <property type="component" value="Unassembled WGS sequence"/>
</dbReference>
<dbReference type="CDD" id="cd01400">
    <property type="entry name" value="6PGL"/>
    <property type="match status" value="1"/>
</dbReference>
<comment type="function">
    <text evidence="2 7">Hydrolysis of 6-phosphogluconolactone to 6-phosphogluconate.</text>
</comment>
<proteinExistence type="inferred from homology"/>